<dbReference type="Pfam" id="PF00041">
    <property type="entry name" value="fn3"/>
    <property type="match status" value="5"/>
</dbReference>
<protein>
    <recommendedName>
        <fullName evidence="12">Myomesin 2</fullName>
    </recommendedName>
</protein>
<evidence type="ECO:0000259" key="8">
    <source>
        <dbReference type="PROSITE" id="PS50835"/>
    </source>
</evidence>
<keyword evidence="5" id="KW-0393">Immunoglobulin domain</keyword>
<feature type="domain" description="Ig-like" evidence="8">
    <location>
        <begin position="1009"/>
        <end position="1100"/>
    </location>
</feature>
<evidence type="ECO:0000256" key="2">
    <source>
        <dbReference type="ARBA" id="ARBA00022490"/>
    </source>
</evidence>
<keyword evidence="2" id="KW-0963">Cytoplasm</keyword>
<name>A0AA40I290_CNENI</name>
<feature type="domain" description="Fibronectin type-III" evidence="9">
    <location>
        <begin position="920"/>
        <end position="1017"/>
    </location>
</feature>
<feature type="region of interest" description="Disordered" evidence="7">
    <location>
        <begin position="67"/>
        <end position="101"/>
    </location>
</feature>
<sequence length="1563" mass="174146">MLGRPRSETVQDHVQKGPHAAVTLYSQVNSKMSLVTLPFYQRRHKHFDHSYRNIQTRYLMNEYAAKMRSSSHSSSRSSSQQSLTERAQASSQRASGQQLLSQGGTVCRLCAKRLSSEQEESEHESKRRVLLHPPPRTGSSHIPPPRDRVPVTSPAPGQGPVTSPRPGTGSRHIPPPRDRVPSHTPRPGTQSRHIPPPRDRVLSHSPPRDTVRVPGGLVREAKRERFLRELAGLEGSVHLARAQAREQLDRHAAQQAAEDALSWERRVFEERMRRAPEILVRLRSHTVWERMSVKLCFTVQGFPTPVVQWYKDGILISQAADPGKYRIESKYGVHTLEIHRANFDDTATYSAVATNVHGQASTNAAVVVKMPLPSVVPYTHFDVQFLEKFGVTFRREGETVTLKCTLLVTPDLKRVQPRAEWYRDDVLLKESPWTQMFFGEGQAALSFSQLSKDDEGLYTLRILSRGGVSEHRAFLFVRDADPLVTGAPGAPMDVRCHDANRDYVIVTWKPPNTTSEGAVIGYFIDRCEVGTNNWVQCNDSPVKICKYPVTGLLEGRSYVFRVRAINSAGVSRPSRASEAVAALDPADLQRLQAIRLGEDKEIVISQDDLEGDVQIPGPPTNVHASEVSRTYVVLSWEPPAPRGKEPLTYFIEKSMVGSGSWQRVNAQTAVRSPRYAVFDLAEGKPYVFRVLSANKHGLSDPSEITPPIQAQDTTVTPSAPGRVLVSRDTKTSVVVEWDRPKHDEDLLGYYVDCCVVGSNVWEPCNHKPIGYNRFVVHGLTTGEQYMFRVKAVNAVGTSENSQESDAIKVQAALTVPSHPYGITLLNCDGRSMTLGWKEPRFSGGAPVLGYFVDKREAQHRNWHEVNAAPVTERLLTVEGLTEGASYEFKIAATNLVGIGQPSDPSELFKCEAWTAPEPGPTYDLTFCEVRDTSLVLLWKAPVYAGSSPVSGYFVDYREEGSEEWTPVSEAPTAHRYLKVCDLHQGQSYVFRVRAANASGVGKPSDPSEPVLLEARPGTKEVSAGVDEQGNIYLSFDCPEMTDASRFTWCKAYEESPTRRSSSSKLYFKNPEKGDLGTYSVSVSDTDGVSSSFVLDEAELDRLMALSNEIKNPTVPLKSELAYEVFEHGQVRFWLQAEQLSPDAGFRFVINDREVSDSPTHKIKCDKSTGIIEMVMDQFTVENEGTYTVQIHDGKAKNQSSLVLIGDAFKAVLDEAEFQRKEFLRKQGPHFAEYLHWDVTEECEVRLVCKVANTKKETVFRWLKDDALFETESPPDLERGVCELLLPKLSKKDHGEYKATLKDDRGQDVSTLEIAGKVYEDMILAMSRVCGLSASPLKILCTPDGIRLQCFMKYFTEEMRVNWYHKDAKIASSEHMRAGGSEEMAWLQICEPTEKDKGKYTFEIADGTDNHQRSLDLSGQAFDDALAEFQQLKAAAFAEKNRGKVIGGLPDVVTIMEGKTLNLTCTVFGNPDPEVVWFKNDKDIELSEHFSVKVEQAKYVSMSIKGVTSEDSGKYSISVKNKYGGEKIDVTVSVYQHGETIPDVPPPQQATPKLIPASASGPAQ</sequence>
<dbReference type="FunFam" id="2.60.40.10:FF:000192">
    <property type="entry name" value="Myomesin 1"/>
    <property type="match status" value="1"/>
</dbReference>
<keyword evidence="3" id="KW-0677">Repeat</keyword>
<feature type="domain" description="Fibronectin type-III" evidence="9">
    <location>
        <begin position="815"/>
        <end position="917"/>
    </location>
</feature>
<dbReference type="CDD" id="cd05891">
    <property type="entry name" value="IgI_M-protein_C"/>
    <property type="match status" value="1"/>
</dbReference>
<dbReference type="EMBL" id="JAULJE010000006">
    <property type="protein sequence ID" value="KAK1341707.1"/>
    <property type="molecule type" value="Genomic_DNA"/>
</dbReference>
<dbReference type="GO" id="GO:0045214">
    <property type="term" value="P:sarcomere organization"/>
    <property type="evidence" value="ECO:0007669"/>
    <property type="project" value="TreeGrafter"/>
</dbReference>
<evidence type="ECO:0000256" key="1">
    <source>
        <dbReference type="ARBA" id="ARBA00022433"/>
    </source>
</evidence>
<keyword evidence="1" id="KW-0787">Thick filament</keyword>
<proteinExistence type="predicted"/>
<dbReference type="FunFam" id="2.60.40.10:FF:002172">
    <property type="entry name" value="Myomesin 1a (skelemin)"/>
    <property type="match status" value="1"/>
</dbReference>
<feature type="domain" description="Ig-like" evidence="8">
    <location>
        <begin position="373"/>
        <end position="459"/>
    </location>
</feature>
<dbReference type="FunFam" id="2.60.40.10:FF:000124">
    <property type="entry name" value="Myomesin 1"/>
    <property type="match status" value="1"/>
</dbReference>
<dbReference type="InterPro" id="IPR013098">
    <property type="entry name" value="Ig_I-set"/>
</dbReference>
<feature type="domain" description="Ig-like" evidence="8">
    <location>
        <begin position="276"/>
        <end position="367"/>
    </location>
</feature>
<dbReference type="InterPro" id="IPR013783">
    <property type="entry name" value="Ig-like_fold"/>
</dbReference>
<dbReference type="PANTHER" id="PTHR13817:SF22">
    <property type="entry name" value="MYOMESIN-2"/>
    <property type="match status" value="1"/>
</dbReference>
<dbReference type="FunFam" id="2.60.40.10:FF:000197">
    <property type="entry name" value="Myomesin 1"/>
    <property type="match status" value="1"/>
</dbReference>
<dbReference type="CDD" id="cd00096">
    <property type="entry name" value="Ig"/>
    <property type="match status" value="1"/>
</dbReference>
<evidence type="ECO:0008006" key="12">
    <source>
        <dbReference type="Google" id="ProtNLM"/>
    </source>
</evidence>
<dbReference type="InterPro" id="IPR003599">
    <property type="entry name" value="Ig_sub"/>
</dbReference>
<dbReference type="FunFam" id="2.60.40.10:FF:000670">
    <property type="entry name" value="Myomesin 2"/>
    <property type="match status" value="1"/>
</dbReference>
<dbReference type="GO" id="GO:0005198">
    <property type="term" value="F:structural molecule activity"/>
    <property type="evidence" value="ECO:0007669"/>
    <property type="project" value="UniProtKB-ARBA"/>
</dbReference>
<gene>
    <name evidence="10" type="ORF">QTO34_016455</name>
</gene>
<dbReference type="Proteomes" id="UP001177744">
    <property type="component" value="Unassembled WGS sequence"/>
</dbReference>
<dbReference type="FunFam" id="2.60.40.10:FF:000179">
    <property type="entry name" value="Myomesin 2"/>
    <property type="match status" value="1"/>
</dbReference>
<dbReference type="PANTHER" id="PTHR13817">
    <property type="entry name" value="TITIN"/>
    <property type="match status" value="1"/>
</dbReference>
<evidence type="ECO:0000256" key="3">
    <source>
        <dbReference type="ARBA" id="ARBA00022737"/>
    </source>
</evidence>
<feature type="domain" description="Fibronectin type-III" evidence="9">
    <location>
        <begin position="719"/>
        <end position="812"/>
    </location>
</feature>
<dbReference type="FunFam" id="2.60.40.10:FF:000134">
    <property type="entry name" value="Myomesin 1"/>
    <property type="match status" value="1"/>
</dbReference>
<keyword evidence="4" id="KW-0514">Muscle protein</keyword>
<feature type="region of interest" description="Disordered" evidence="7">
    <location>
        <begin position="116"/>
        <end position="213"/>
    </location>
</feature>
<keyword evidence="11" id="KW-1185">Reference proteome</keyword>
<feature type="domain" description="Ig-like" evidence="8">
    <location>
        <begin position="1228"/>
        <end position="1314"/>
    </location>
</feature>
<dbReference type="SMART" id="SM00409">
    <property type="entry name" value="IG"/>
    <property type="match status" value="6"/>
</dbReference>
<dbReference type="SMART" id="SM00408">
    <property type="entry name" value="IGc2"/>
    <property type="match status" value="3"/>
</dbReference>
<dbReference type="CDD" id="cd20951">
    <property type="entry name" value="IgI_titin_I1-like"/>
    <property type="match status" value="1"/>
</dbReference>
<dbReference type="InterPro" id="IPR050964">
    <property type="entry name" value="Striated_Muscle_Regulatory"/>
</dbReference>
<dbReference type="PRINTS" id="PR00014">
    <property type="entry name" value="FNTYPEIII"/>
</dbReference>
<dbReference type="InterPro" id="IPR007110">
    <property type="entry name" value="Ig-like_dom"/>
</dbReference>
<dbReference type="SUPFAM" id="SSF49265">
    <property type="entry name" value="Fibronectin type III"/>
    <property type="match status" value="3"/>
</dbReference>
<feature type="domain" description="Fibronectin type-III" evidence="9">
    <location>
        <begin position="490"/>
        <end position="584"/>
    </location>
</feature>
<feature type="compositionally biased region" description="Low complexity" evidence="7">
    <location>
        <begin position="68"/>
        <end position="101"/>
    </location>
</feature>
<evidence type="ECO:0000256" key="7">
    <source>
        <dbReference type="SAM" id="MobiDB-lite"/>
    </source>
</evidence>
<accession>A0AA40I290</accession>
<dbReference type="CDD" id="cd00063">
    <property type="entry name" value="FN3"/>
    <property type="match status" value="5"/>
</dbReference>
<dbReference type="SUPFAM" id="SSF48726">
    <property type="entry name" value="Immunoglobulin"/>
    <property type="match status" value="5"/>
</dbReference>
<feature type="domain" description="Ig-like" evidence="8">
    <location>
        <begin position="1456"/>
        <end position="1532"/>
    </location>
</feature>
<evidence type="ECO:0000259" key="9">
    <source>
        <dbReference type="PROSITE" id="PS50853"/>
    </source>
</evidence>
<evidence type="ECO:0000256" key="5">
    <source>
        <dbReference type="ARBA" id="ARBA00023319"/>
    </source>
</evidence>
<dbReference type="PROSITE" id="PS50853">
    <property type="entry name" value="FN3"/>
    <property type="match status" value="5"/>
</dbReference>
<feature type="compositionally biased region" description="Basic and acidic residues" evidence="7">
    <location>
        <begin position="196"/>
        <end position="211"/>
    </location>
</feature>
<feature type="domain" description="Fibronectin type-III" evidence="9">
    <location>
        <begin position="618"/>
        <end position="713"/>
    </location>
</feature>
<evidence type="ECO:0000313" key="10">
    <source>
        <dbReference type="EMBL" id="KAK1341707.1"/>
    </source>
</evidence>
<dbReference type="Pfam" id="PF07679">
    <property type="entry name" value="I-set"/>
    <property type="match status" value="3"/>
</dbReference>
<dbReference type="FunFam" id="2.60.40.10:FF:000029">
    <property type="entry name" value="Myomesin 1"/>
    <property type="match status" value="2"/>
</dbReference>
<evidence type="ECO:0000313" key="11">
    <source>
        <dbReference type="Proteomes" id="UP001177744"/>
    </source>
</evidence>
<dbReference type="Gene3D" id="2.60.40.10">
    <property type="entry name" value="Immunoglobulins"/>
    <property type="match status" value="12"/>
</dbReference>
<organism evidence="10 11">
    <name type="scientific">Cnephaeus nilssonii</name>
    <name type="common">Northern bat</name>
    <name type="synonym">Eptesicus nilssonii</name>
    <dbReference type="NCBI Taxonomy" id="3371016"/>
    <lineage>
        <taxon>Eukaryota</taxon>
        <taxon>Metazoa</taxon>
        <taxon>Chordata</taxon>
        <taxon>Craniata</taxon>
        <taxon>Vertebrata</taxon>
        <taxon>Euteleostomi</taxon>
        <taxon>Mammalia</taxon>
        <taxon>Eutheria</taxon>
        <taxon>Laurasiatheria</taxon>
        <taxon>Chiroptera</taxon>
        <taxon>Yangochiroptera</taxon>
        <taxon>Vespertilionidae</taxon>
        <taxon>Cnephaeus</taxon>
    </lineage>
</organism>
<evidence type="ECO:0000256" key="4">
    <source>
        <dbReference type="ARBA" id="ARBA00023179"/>
    </source>
</evidence>
<dbReference type="InterPro" id="IPR003961">
    <property type="entry name" value="FN3_dom"/>
</dbReference>
<dbReference type="SMART" id="SM00060">
    <property type="entry name" value="FN3"/>
    <property type="match status" value="5"/>
</dbReference>
<dbReference type="FunFam" id="2.60.40.10:FF:000233">
    <property type="entry name" value="Myomesin 1"/>
    <property type="match status" value="1"/>
</dbReference>
<comment type="caution">
    <text evidence="10">The sequence shown here is derived from an EMBL/GenBank/DDBJ whole genome shotgun (WGS) entry which is preliminary data.</text>
</comment>
<reference evidence="10" key="1">
    <citation type="submission" date="2023-06" db="EMBL/GenBank/DDBJ databases">
        <title>Reference genome for the Northern bat (Eptesicus nilssonii), a most northern bat species.</title>
        <authorList>
            <person name="Laine V.N."/>
            <person name="Pulliainen A.T."/>
            <person name="Lilley T.M."/>
        </authorList>
    </citation>
    <scope>NUCLEOTIDE SEQUENCE</scope>
    <source>
        <strain evidence="10">BLF_Eptnil</strain>
        <tissue evidence="10">Kidney</tissue>
    </source>
</reference>
<comment type="subcellular location">
    <subcellularLocation>
        <location evidence="6">Cytoplasm</location>
        <location evidence="6">Myofibril</location>
        <location evidence="6">Sarcomere</location>
        <location evidence="6">M line</location>
    </subcellularLocation>
</comment>
<dbReference type="PROSITE" id="PS50835">
    <property type="entry name" value="IG_LIKE"/>
    <property type="match status" value="5"/>
</dbReference>
<feature type="region of interest" description="Disordered" evidence="7">
    <location>
        <begin position="1539"/>
        <end position="1563"/>
    </location>
</feature>
<dbReference type="InterPro" id="IPR036116">
    <property type="entry name" value="FN3_sf"/>
</dbReference>
<dbReference type="GO" id="GO:0031430">
    <property type="term" value="C:M band"/>
    <property type="evidence" value="ECO:0007669"/>
    <property type="project" value="UniProtKB-SubCell"/>
</dbReference>
<dbReference type="GO" id="GO:0032982">
    <property type="term" value="C:myosin filament"/>
    <property type="evidence" value="ECO:0007669"/>
    <property type="project" value="UniProtKB-KW"/>
</dbReference>
<dbReference type="FunFam" id="2.60.40.10:FF:000069">
    <property type="entry name" value="Alpha-protein kinase 3"/>
    <property type="match status" value="1"/>
</dbReference>
<dbReference type="FunFam" id="2.60.40.10:FF:000222">
    <property type="entry name" value="Myomesin 1"/>
    <property type="match status" value="1"/>
</dbReference>
<dbReference type="InterPro" id="IPR036179">
    <property type="entry name" value="Ig-like_dom_sf"/>
</dbReference>
<evidence type="ECO:0000256" key="6">
    <source>
        <dbReference type="ARBA" id="ARBA00037833"/>
    </source>
</evidence>
<dbReference type="InterPro" id="IPR003598">
    <property type="entry name" value="Ig_sub2"/>
</dbReference>